<sequence>MSMIAVDEFVIVRSGSKRLEWPSTTENDCRESGTITLARFQIKMIPSSPPVIKYDWSLVTLTTRIG</sequence>
<reference evidence="1" key="2">
    <citation type="journal article" date="2022" name="Res Sq">
        <title>Comparative Genomics Reveals Insights into the Divergent Evolution of Astigmatic Mites and Household Pest Adaptations.</title>
        <authorList>
            <person name="Xiong Q."/>
            <person name="Wan A.T.-Y."/>
            <person name="Liu X.-Y."/>
            <person name="Fung C.S.-H."/>
            <person name="Xiao X."/>
            <person name="Malainual N."/>
            <person name="Hou J."/>
            <person name="Wang L."/>
            <person name="Wang M."/>
            <person name="Yang K."/>
            <person name="Cui Y."/>
            <person name="Leung E."/>
            <person name="Nong W."/>
            <person name="Shin S.-K."/>
            <person name="Au S."/>
            <person name="Jeong K.Y."/>
            <person name="Chew F.T."/>
            <person name="Hui J."/>
            <person name="Leung T.F."/>
            <person name="Tungtrongchitr A."/>
            <person name="Zhong N."/>
            <person name="Liu Z."/>
            <person name="Tsui S."/>
        </authorList>
    </citation>
    <scope>NUCLEOTIDE SEQUENCE</scope>
    <source>
        <strain evidence="1">Derf</strain>
        <tissue evidence="1">Whole organism</tissue>
    </source>
</reference>
<name>A0A922KSM3_DERFA</name>
<protein>
    <submittedName>
        <fullName evidence="1">Uncharacterized protein</fullName>
    </submittedName>
</protein>
<evidence type="ECO:0000313" key="2">
    <source>
        <dbReference type="Proteomes" id="UP000790347"/>
    </source>
</evidence>
<reference evidence="1" key="1">
    <citation type="submission" date="2013-05" db="EMBL/GenBank/DDBJ databases">
        <authorList>
            <person name="Yim A.K.Y."/>
            <person name="Chan T.F."/>
            <person name="Ji K.M."/>
            <person name="Liu X.Y."/>
            <person name="Zhou J.W."/>
            <person name="Li R.Q."/>
            <person name="Yang K.Y."/>
            <person name="Li J."/>
            <person name="Li M."/>
            <person name="Law P.T.W."/>
            <person name="Wu Y.L."/>
            <person name="Cai Z.L."/>
            <person name="Qin H."/>
            <person name="Bao Y."/>
            <person name="Leung R.K.K."/>
            <person name="Ng P.K.S."/>
            <person name="Zou J."/>
            <person name="Zhong X.J."/>
            <person name="Ran P.X."/>
            <person name="Zhong N.S."/>
            <person name="Liu Z.G."/>
            <person name="Tsui S.K.W."/>
        </authorList>
    </citation>
    <scope>NUCLEOTIDE SEQUENCE</scope>
    <source>
        <strain evidence="1">Derf</strain>
        <tissue evidence="1">Whole organism</tissue>
    </source>
</reference>
<proteinExistence type="predicted"/>
<evidence type="ECO:0000313" key="1">
    <source>
        <dbReference type="EMBL" id="KAH9493498.1"/>
    </source>
</evidence>
<dbReference type="EMBL" id="ASGP02000008">
    <property type="protein sequence ID" value="KAH9493498.1"/>
    <property type="molecule type" value="Genomic_DNA"/>
</dbReference>
<organism evidence="1 2">
    <name type="scientific">Dermatophagoides farinae</name>
    <name type="common">American house dust mite</name>
    <dbReference type="NCBI Taxonomy" id="6954"/>
    <lineage>
        <taxon>Eukaryota</taxon>
        <taxon>Metazoa</taxon>
        <taxon>Ecdysozoa</taxon>
        <taxon>Arthropoda</taxon>
        <taxon>Chelicerata</taxon>
        <taxon>Arachnida</taxon>
        <taxon>Acari</taxon>
        <taxon>Acariformes</taxon>
        <taxon>Sarcoptiformes</taxon>
        <taxon>Astigmata</taxon>
        <taxon>Psoroptidia</taxon>
        <taxon>Analgoidea</taxon>
        <taxon>Pyroglyphidae</taxon>
        <taxon>Dermatophagoidinae</taxon>
        <taxon>Dermatophagoides</taxon>
    </lineage>
</organism>
<comment type="caution">
    <text evidence="1">The sequence shown here is derived from an EMBL/GenBank/DDBJ whole genome shotgun (WGS) entry which is preliminary data.</text>
</comment>
<accession>A0A922KSM3</accession>
<dbReference type="Proteomes" id="UP000790347">
    <property type="component" value="Unassembled WGS sequence"/>
</dbReference>
<dbReference type="AlphaFoldDB" id="A0A922KSM3"/>
<gene>
    <name evidence="1" type="ORF">DERF_014239</name>
</gene>
<keyword evidence="2" id="KW-1185">Reference proteome</keyword>